<feature type="domain" description="O-antigen ligase-related" evidence="6">
    <location>
        <begin position="195"/>
        <end position="338"/>
    </location>
</feature>
<dbReference type="Pfam" id="PF04932">
    <property type="entry name" value="Wzy_C"/>
    <property type="match status" value="1"/>
</dbReference>
<feature type="transmembrane region" description="Helical" evidence="5">
    <location>
        <begin position="167"/>
        <end position="183"/>
    </location>
</feature>
<feature type="transmembrane region" description="Helical" evidence="5">
    <location>
        <begin position="38"/>
        <end position="55"/>
    </location>
</feature>
<reference evidence="7" key="1">
    <citation type="journal article" date="2023" name="J Glob Antimicrob Resist">
        <title>Emergence of NDM-1 and KPC-3 carbapenemases in Kluyvera cryocrescens: Investigating genetic heterogeneity and acquisition routes of blaNDM-1 in Enterobacterales species in Portugal.</title>
        <authorList>
            <person name="Loiodice M."/>
            <person name="Ribeiro M."/>
            <person name="Peixe L."/>
            <person name="Novais A."/>
        </authorList>
    </citation>
    <scope>NUCLEOTIDE SEQUENCE</scope>
    <source>
        <strain evidence="7">K629</strain>
    </source>
</reference>
<feature type="transmembrane region" description="Helical" evidence="5">
    <location>
        <begin position="190"/>
        <end position="209"/>
    </location>
</feature>
<dbReference type="EMBL" id="JAUEQX010000004">
    <property type="protein sequence ID" value="MDW3775845.1"/>
    <property type="molecule type" value="Genomic_DNA"/>
</dbReference>
<proteinExistence type="predicted"/>
<keyword evidence="7" id="KW-0436">Ligase</keyword>
<comment type="caution">
    <text evidence="7">The sequence shown here is derived from an EMBL/GenBank/DDBJ whole genome shotgun (WGS) entry which is preliminary data.</text>
</comment>
<name>A0AAW9C2T5_KLUCR</name>
<dbReference type="GO" id="GO:0016874">
    <property type="term" value="F:ligase activity"/>
    <property type="evidence" value="ECO:0007669"/>
    <property type="project" value="UniProtKB-KW"/>
</dbReference>
<evidence type="ECO:0000256" key="5">
    <source>
        <dbReference type="SAM" id="Phobius"/>
    </source>
</evidence>
<keyword evidence="3 5" id="KW-1133">Transmembrane helix</keyword>
<organism evidence="7 8">
    <name type="scientific">Kluyvera cryocrescens</name>
    <name type="common">Kluyvera citrophila</name>
    <dbReference type="NCBI Taxonomy" id="580"/>
    <lineage>
        <taxon>Bacteria</taxon>
        <taxon>Pseudomonadati</taxon>
        <taxon>Pseudomonadota</taxon>
        <taxon>Gammaproteobacteria</taxon>
        <taxon>Enterobacterales</taxon>
        <taxon>Enterobacteriaceae</taxon>
        <taxon>Kluyvera</taxon>
    </lineage>
</organism>
<protein>
    <submittedName>
        <fullName evidence="7">O-antigen ligase RfaL</fullName>
    </submittedName>
</protein>
<feature type="transmembrane region" description="Helical" evidence="5">
    <location>
        <begin position="229"/>
        <end position="248"/>
    </location>
</feature>
<evidence type="ECO:0000256" key="2">
    <source>
        <dbReference type="ARBA" id="ARBA00022692"/>
    </source>
</evidence>
<dbReference type="Proteomes" id="UP001276300">
    <property type="component" value="Unassembled WGS sequence"/>
</dbReference>
<evidence type="ECO:0000259" key="6">
    <source>
        <dbReference type="Pfam" id="PF04932"/>
    </source>
</evidence>
<keyword evidence="4 5" id="KW-0472">Membrane</keyword>
<dbReference type="InterPro" id="IPR051533">
    <property type="entry name" value="WaaL-like"/>
</dbReference>
<dbReference type="InterPro" id="IPR007016">
    <property type="entry name" value="O-antigen_ligase-rel_domated"/>
</dbReference>
<feature type="transmembrane region" description="Helical" evidence="5">
    <location>
        <begin position="324"/>
        <end position="343"/>
    </location>
</feature>
<dbReference type="PANTHER" id="PTHR37422">
    <property type="entry name" value="TEICHURONIC ACID BIOSYNTHESIS PROTEIN TUAE"/>
    <property type="match status" value="1"/>
</dbReference>
<dbReference type="GO" id="GO:0016020">
    <property type="term" value="C:membrane"/>
    <property type="evidence" value="ECO:0007669"/>
    <property type="project" value="UniProtKB-SubCell"/>
</dbReference>
<evidence type="ECO:0000256" key="3">
    <source>
        <dbReference type="ARBA" id="ARBA00022989"/>
    </source>
</evidence>
<dbReference type="AlphaFoldDB" id="A0AAW9C2T5"/>
<dbReference type="NCBIfam" id="NF012031">
    <property type="entry name" value="PRK15487.1"/>
    <property type="match status" value="1"/>
</dbReference>
<sequence>MTLSNSLKQRECCWQSIWNRGLVSLFIIMFFFDNITRYKHIVGGLMLITALYYVVKKKSALLQIFKNNLTYSLFVFVVICFYSVLISIDPSYSFKKFANTILEKLLLTTLVIPILLHNESKEDIAKTLIYSLIIGILPLALVDGWQYYREYQQGIMPFSGFTHKYKSDILIFMTPAFLLLWNFKSAKMRILFFAIACIMGFMIMGTLQRGTWLSILVAGLIWCICKREWKLPLLAIIALGAVLTLGYLKDQNSLHVLFHKMQQTSSSGRYGGGTQGAAIDLIRENPIKGYGYGENIYHQVYNSRVQDYPQWVFKQSIGPHNITLDMWYSAGLLGLIALWYLLISVVAEVVKGYRANEGVTKDAWLLIGLIMAGNLFVRGAFETVSIENLTMLIGIALALKYKAQQN</sequence>
<gene>
    <name evidence="7" type="primary">rfaL</name>
    <name evidence="7" type="ORF">QWU01_03355</name>
</gene>
<keyword evidence="2 5" id="KW-0812">Transmembrane</keyword>
<dbReference type="PANTHER" id="PTHR37422:SF17">
    <property type="entry name" value="O-ANTIGEN LIGASE"/>
    <property type="match status" value="1"/>
</dbReference>
<evidence type="ECO:0000313" key="8">
    <source>
        <dbReference type="Proteomes" id="UP001276300"/>
    </source>
</evidence>
<evidence type="ECO:0000256" key="4">
    <source>
        <dbReference type="ARBA" id="ARBA00023136"/>
    </source>
</evidence>
<dbReference type="RefSeq" id="WP_318242230.1">
    <property type="nucleotide sequence ID" value="NZ_JAUEQX010000004.1"/>
</dbReference>
<feature type="transmembrane region" description="Helical" evidence="5">
    <location>
        <begin position="67"/>
        <end position="85"/>
    </location>
</feature>
<evidence type="ECO:0000256" key="1">
    <source>
        <dbReference type="ARBA" id="ARBA00004141"/>
    </source>
</evidence>
<evidence type="ECO:0000313" key="7">
    <source>
        <dbReference type="EMBL" id="MDW3775845.1"/>
    </source>
</evidence>
<comment type="subcellular location">
    <subcellularLocation>
        <location evidence="1">Membrane</location>
        <topology evidence="1">Multi-pass membrane protein</topology>
    </subcellularLocation>
</comment>
<accession>A0AAW9C2T5</accession>
<feature type="transmembrane region" description="Helical" evidence="5">
    <location>
        <begin position="363"/>
        <end position="381"/>
    </location>
</feature>
<feature type="transmembrane region" description="Helical" evidence="5">
    <location>
        <begin position="128"/>
        <end position="147"/>
    </location>
</feature>